<dbReference type="RefSeq" id="WP_037259135.1">
    <property type="nucleotide sequence ID" value="NZ_QHKI01000034.1"/>
</dbReference>
<dbReference type="AlphaFoldDB" id="A0A428Z1R4"/>
<feature type="transmembrane region" description="Helical" evidence="1">
    <location>
        <begin position="36"/>
        <end position="55"/>
    </location>
</feature>
<protein>
    <submittedName>
        <fullName evidence="2">Uncharacterized protein</fullName>
    </submittedName>
</protein>
<evidence type="ECO:0000313" key="3">
    <source>
        <dbReference type="Proteomes" id="UP000287547"/>
    </source>
</evidence>
<keyword evidence="1" id="KW-0472">Membrane</keyword>
<sequence length="204" mass="22408">METTLFSAALGCLLLALVGVAASFFGADLKVAPKPWQRILLGLVGIALGIGWWVVHSDNARKEATKAAEAAYRQQVVATCNRLTELNKQQWSADVILAGVPMKVRKSALLREMKTKYARIKSEHELLWQRPVPPSLADKQARAKDITTRQFAHADEAIARMEKRMPATVPMDRLGEWSDVDPAMQAEYNAALSALADQNCAPNG</sequence>
<proteinExistence type="predicted"/>
<gene>
    <name evidence="2" type="ORF">DMH04_32450</name>
</gene>
<accession>A0A428Z1R4</accession>
<organism evidence="2 3">
    <name type="scientific">Kibdelosporangium aridum</name>
    <dbReference type="NCBI Taxonomy" id="2030"/>
    <lineage>
        <taxon>Bacteria</taxon>
        <taxon>Bacillati</taxon>
        <taxon>Actinomycetota</taxon>
        <taxon>Actinomycetes</taxon>
        <taxon>Pseudonocardiales</taxon>
        <taxon>Pseudonocardiaceae</taxon>
        <taxon>Kibdelosporangium</taxon>
    </lineage>
</organism>
<keyword evidence="1" id="KW-1133">Transmembrane helix</keyword>
<dbReference type="EMBL" id="QHKI01000034">
    <property type="protein sequence ID" value="RSM78987.1"/>
    <property type="molecule type" value="Genomic_DNA"/>
</dbReference>
<dbReference type="Proteomes" id="UP000287547">
    <property type="component" value="Unassembled WGS sequence"/>
</dbReference>
<name>A0A428Z1R4_KIBAR</name>
<comment type="caution">
    <text evidence="2">The sequence shown here is derived from an EMBL/GenBank/DDBJ whole genome shotgun (WGS) entry which is preliminary data.</text>
</comment>
<evidence type="ECO:0000313" key="2">
    <source>
        <dbReference type="EMBL" id="RSM78987.1"/>
    </source>
</evidence>
<reference evidence="2 3" key="1">
    <citation type="submission" date="2018-05" db="EMBL/GenBank/DDBJ databases">
        <title>Evolution of GPA BGCs.</title>
        <authorList>
            <person name="Waglechner N."/>
            <person name="Wright G.D."/>
        </authorList>
    </citation>
    <scope>NUCLEOTIDE SEQUENCE [LARGE SCALE GENOMIC DNA]</scope>
    <source>
        <strain evidence="2 3">A82846</strain>
    </source>
</reference>
<keyword evidence="1" id="KW-0812">Transmembrane</keyword>
<evidence type="ECO:0000256" key="1">
    <source>
        <dbReference type="SAM" id="Phobius"/>
    </source>
</evidence>